<dbReference type="EMBL" id="CP011127">
    <property type="protein sequence ID" value="AMU87252.1"/>
    <property type="molecule type" value="Genomic_DNA"/>
</dbReference>
<evidence type="ECO:0000313" key="7">
    <source>
        <dbReference type="Proteomes" id="UP000076394"/>
    </source>
</evidence>
<dbReference type="PROSITE" id="PS50043">
    <property type="entry name" value="HTH_LUXR_2"/>
    <property type="match status" value="1"/>
</dbReference>
<feature type="domain" description="Response regulatory" evidence="5">
    <location>
        <begin position="21"/>
        <end position="139"/>
    </location>
</feature>
<keyword evidence="1 3" id="KW-0597">Phosphoprotein</keyword>
<protein>
    <submittedName>
        <fullName evidence="6">LuxR family transcriptional regulator</fullName>
    </submittedName>
</protein>
<feature type="modified residue" description="4-aspartylphosphate" evidence="3">
    <location>
        <position position="72"/>
    </location>
</feature>
<dbReference type="InterPro" id="IPR058245">
    <property type="entry name" value="NreC/VraR/RcsB-like_REC"/>
</dbReference>
<feature type="domain" description="HTH luxR-type" evidence="4">
    <location>
        <begin position="171"/>
        <end position="236"/>
    </location>
</feature>
<dbReference type="Pfam" id="PF00196">
    <property type="entry name" value="GerE"/>
    <property type="match status" value="1"/>
</dbReference>
<reference evidence="6 7" key="1">
    <citation type="submission" date="2015-03" db="EMBL/GenBank/DDBJ databases">
        <title>Genomic characterization of Dehalococcoides mccartyi strain 11a5, an unusal plasmid-containing chloroethene dechlorinator.</title>
        <authorList>
            <person name="Zhao S."/>
            <person name="Ding C."/>
            <person name="He J."/>
        </authorList>
    </citation>
    <scope>NUCLEOTIDE SEQUENCE [LARGE SCALE GENOMIC DNA]</scope>
    <source>
        <strain evidence="6 7">11a5</strain>
    </source>
</reference>
<dbReference type="SUPFAM" id="SSF46894">
    <property type="entry name" value="C-terminal effector domain of the bipartite response regulators"/>
    <property type="match status" value="1"/>
</dbReference>
<dbReference type="PANTHER" id="PTHR43214:SF43">
    <property type="entry name" value="TWO-COMPONENT RESPONSE REGULATOR"/>
    <property type="match status" value="1"/>
</dbReference>
<dbReference type="PANTHER" id="PTHR43214">
    <property type="entry name" value="TWO-COMPONENT RESPONSE REGULATOR"/>
    <property type="match status" value="1"/>
</dbReference>
<evidence type="ECO:0000259" key="5">
    <source>
        <dbReference type="PROSITE" id="PS50110"/>
    </source>
</evidence>
<dbReference type="AlphaFoldDB" id="A0A142VBW4"/>
<dbReference type="InterPro" id="IPR011006">
    <property type="entry name" value="CheY-like_superfamily"/>
</dbReference>
<dbReference type="SMART" id="SM00421">
    <property type="entry name" value="HTH_LUXR"/>
    <property type="match status" value="1"/>
</dbReference>
<dbReference type="OrthoDB" id="9780153at2"/>
<dbReference type="Proteomes" id="UP000076394">
    <property type="component" value="Chromosome"/>
</dbReference>
<dbReference type="SUPFAM" id="SSF52172">
    <property type="entry name" value="CheY-like"/>
    <property type="match status" value="1"/>
</dbReference>
<dbReference type="GO" id="GO:0003677">
    <property type="term" value="F:DNA binding"/>
    <property type="evidence" value="ECO:0007669"/>
    <property type="project" value="UniProtKB-KW"/>
</dbReference>
<dbReference type="InterPro" id="IPR016032">
    <property type="entry name" value="Sig_transdc_resp-reg_C-effctor"/>
</dbReference>
<dbReference type="InterPro" id="IPR039420">
    <property type="entry name" value="WalR-like"/>
</dbReference>
<name>A0A142VBW4_9CHLR</name>
<dbReference type="InterPro" id="IPR000792">
    <property type="entry name" value="Tscrpt_reg_LuxR_C"/>
</dbReference>
<dbReference type="GO" id="GO:0006355">
    <property type="term" value="P:regulation of DNA-templated transcription"/>
    <property type="evidence" value="ECO:0007669"/>
    <property type="project" value="InterPro"/>
</dbReference>
<organism evidence="6 7">
    <name type="scientific">Dehalococcoides mccartyi</name>
    <dbReference type="NCBI Taxonomy" id="61435"/>
    <lineage>
        <taxon>Bacteria</taxon>
        <taxon>Bacillati</taxon>
        <taxon>Chloroflexota</taxon>
        <taxon>Dehalococcoidia</taxon>
        <taxon>Dehalococcoidales</taxon>
        <taxon>Dehalococcoidaceae</taxon>
        <taxon>Dehalococcoides</taxon>
    </lineage>
</organism>
<accession>A0A142VBW4</accession>
<dbReference type="CDD" id="cd17535">
    <property type="entry name" value="REC_NarL-like"/>
    <property type="match status" value="1"/>
</dbReference>
<dbReference type="PATRIC" id="fig|61435.8.peg.1419"/>
<gene>
    <name evidence="6" type="ORF">Dm11a5_1426</name>
</gene>
<evidence type="ECO:0000256" key="3">
    <source>
        <dbReference type="PROSITE-ProRule" id="PRU00169"/>
    </source>
</evidence>
<dbReference type="RefSeq" id="WP_011309915.1">
    <property type="nucleotide sequence ID" value="NZ_CP011127.1"/>
</dbReference>
<evidence type="ECO:0000256" key="2">
    <source>
        <dbReference type="ARBA" id="ARBA00023125"/>
    </source>
</evidence>
<dbReference type="Gene3D" id="3.40.50.2300">
    <property type="match status" value="1"/>
</dbReference>
<dbReference type="SMART" id="SM00448">
    <property type="entry name" value="REC"/>
    <property type="match status" value="1"/>
</dbReference>
<proteinExistence type="predicted"/>
<evidence type="ECO:0000256" key="1">
    <source>
        <dbReference type="ARBA" id="ARBA00022553"/>
    </source>
</evidence>
<dbReference type="PROSITE" id="PS50110">
    <property type="entry name" value="RESPONSE_REGULATORY"/>
    <property type="match status" value="1"/>
</dbReference>
<evidence type="ECO:0000313" key="6">
    <source>
        <dbReference type="EMBL" id="AMU87252.1"/>
    </source>
</evidence>
<dbReference type="CDD" id="cd06170">
    <property type="entry name" value="LuxR_C_like"/>
    <property type="match status" value="1"/>
</dbReference>
<dbReference type="PRINTS" id="PR00038">
    <property type="entry name" value="HTHLUXR"/>
</dbReference>
<keyword evidence="2" id="KW-0238">DNA-binding</keyword>
<dbReference type="GO" id="GO:0000160">
    <property type="term" value="P:phosphorelay signal transduction system"/>
    <property type="evidence" value="ECO:0007669"/>
    <property type="project" value="InterPro"/>
</dbReference>
<evidence type="ECO:0000259" key="4">
    <source>
        <dbReference type="PROSITE" id="PS50043"/>
    </source>
</evidence>
<sequence>MHNQDNINNEPTTKSNGQIIKVVLIDDHEIVRQGLATMLQKEPDIRLVGDAPDSVSGLDIIEKTNPDVVLLDVQLGNTDIDGFTLAKKIKNKYPDKMVIMLTGFDSELYLTEAVRSKVDGFILKEHPRLILACAIRMAYSGISIWDTKILYRALTNISRSKENIETTPLVHDKFGVDLNEKEKIILHLLAKGYSNKDIGHKLEYTPSTVKKYVYNCMKKLGVSNRTQLAILANNNGLK</sequence>
<dbReference type="Pfam" id="PF00072">
    <property type="entry name" value="Response_reg"/>
    <property type="match status" value="1"/>
</dbReference>
<dbReference type="InterPro" id="IPR001789">
    <property type="entry name" value="Sig_transdc_resp-reg_receiver"/>
</dbReference>